<dbReference type="Gene3D" id="2.60.40.10">
    <property type="entry name" value="Immunoglobulins"/>
    <property type="match status" value="1"/>
</dbReference>
<gene>
    <name evidence="1" type="ORF">SEGD1_156</name>
</gene>
<dbReference type="Proteomes" id="UP000223976">
    <property type="component" value="Segment"/>
</dbReference>
<proteinExistence type="predicted"/>
<protein>
    <submittedName>
        <fullName evidence="1">Putative virion structural protein</fullName>
    </submittedName>
</protein>
<dbReference type="EMBL" id="KU726251">
    <property type="protein sequence ID" value="AMR59803.1"/>
    <property type="molecule type" value="Genomic_DNA"/>
</dbReference>
<evidence type="ECO:0000313" key="1">
    <source>
        <dbReference type="EMBL" id="AMR59803.1"/>
    </source>
</evidence>
<dbReference type="InterPro" id="IPR013783">
    <property type="entry name" value="Ig-like_fold"/>
</dbReference>
<accession>A0A142IIL5</accession>
<sequence length="300" mass="33741">MSIILNWKQQPGQTLDSIEIYRYDNPRQSVNPVAPGEPIVTLPGNTTTYEDKTTEAYKTYQYRIVAVKGTEKVMGLPIVQGDFPMTGPGPQELIRGDWHRGYFGTLTNEEFILNHAELNGLIGFNAWNQAPTLFHKFVFKGRILFIPDTVTRLGTTWNEQYQQGLAWGTDDYGFPPRGVATTNQRRTFNKDGYEYVVRLPRLGDYSYGHSTYLSSGGYFQDGEWHNTFASLFRYAGVVRRFGDLPTRSGGSPTDSSATLFANGYDNATPWYYRSNSPDSPSYTSSTNSASVVHVIELVLS</sequence>
<reference evidence="1 2" key="1">
    <citation type="submission" date="2016-02" db="EMBL/GenBank/DDBJ databases">
        <title>Complete genome sequence of a polyvalent bacteriophage, SEGD1, simultaneously inhibiting both Salmonella enterica and Escherichia coli O157:H7.</title>
        <authorList>
            <person name="Fan J."/>
            <person name="Ma J."/>
        </authorList>
    </citation>
    <scope>NUCLEOTIDE SEQUENCE [LARGE SCALE GENOMIC DNA]</scope>
</reference>
<organism evidence="1 2">
    <name type="scientific">Enterobacteria phage SEGD1</name>
    <dbReference type="NCBI Taxonomy" id="1805456"/>
    <lineage>
        <taxon>Viruses</taxon>
        <taxon>Duplodnaviria</taxon>
        <taxon>Heunggongvirae</taxon>
        <taxon>Uroviricota</taxon>
        <taxon>Caudoviricetes</taxon>
        <taxon>Chimalliviridae</taxon>
        <taxon>Seoulvirus</taxon>
        <taxon>Seoulvirus SPN3US</taxon>
    </lineage>
</organism>
<evidence type="ECO:0000313" key="2">
    <source>
        <dbReference type="Proteomes" id="UP000223976"/>
    </source>
</evidence>
<name>A0A142IIL5_9CAUD</name>